<accession>A0A1L8CFT1</accession>
<dbReference type="RefSeq" id="WP_094750419.1">
    <property type="nucleotide sequence ID" value="NZ_BDDX01000001.1"/>
</dbReference>
<evidence type="ECO:0000313" key="2">
    <source>
        <dbReference type="Proteomes" id="UP000186588"/>
    </source>
</evidence>
<evidence type="ECO:0000313" key="1">
    <source>
        <dbReference type="EMBL" id="GAT90059.1"/>
    </source>
</evidence>
<reference evidence="1 2" key="1">
    <citation type="journal article" date="2016" name="Syst. Appl. Microbiol.">
        <title>Genomic characterization of a fructophilic bee symbiont Lactobacillus kunkeei reveals its niche-specific adaptation.</title>
        <authorList>
            <person name="Maeno S."/>
            <person name="Tanizawa Y."/>
            <person name="Kanesaki Y."/>
            <person name="Kubota E."/>
            <person name="Kumar H."/>
            <person name="Dicks L."/>
            <person name="Salminen S."/>
            <person name="Nakagawa J."/>
            <person name="Arita M."/>
            <person name="Endo A."/>
        </authorList>
    </citation>
    <scope>NUCLEOTIDE SEQUENCE [LARGE SCALE GENOMIC DNA]</scope>
    <source>
        <strain evidence="1 2">FF30-6</strain>
    </source>
</reference>
<name>A0A1L8CFT1_9LACO</name>
<gene>
    <name evidence="1" type="ORF">FF306_00150</name>
</gene>
<evidence type="ECO:0008006" key="3">
    <source>
        <dbReference type="Google" id="ProtNLM"/>
    </source>
</evidence>
<organism evidence="1 2">
    <name type="scientific">Apilactobacillus kunkeei</name>
    <dbReference type="NCBI Taxonomy" id="148814"/>
    <lineage>
        <taxon>Bacteria</taxon>
        <taxon>Bacillati</taxon>
        <taxon>Bacillota</taxon>
        <taxon>Bacilli</taxon>
        <taxon>Lactobacillales</taxon>
        <taxon>Lactobacillaceae</taxon>
        <taxon>Apilactobacillus</taxon>
    </lineage>
</organism>
<proteinExistence type="predicted"/>
<dbReference type="Proteomes" id="UP000186588">
    <property type="component" value="Unassembled WGS sequence"/>
</dbReference>
<sequence length="131" mass="14112">MQFRDILSPDDAILVKEDQAVAFTVAVDDPSAQADTDGNKFIEAGTWLTASTDVLLGDRKQVMTPTTDASKAQGVLLHRANVNNGQVDGALVVAGVINRAMIETATKAKYYSDDQVHNLVKSLPKITVIDR</sequence>
<dbReference type="EMBL" id="BDDX01000001">
    <property type="protein sequence ID" value="GAT90059.1"/>
    <property type="molecule type" value="Genomic_DNA"/>
</dbReference>
<protein>
    <recommendedName>
        <fullName evidence="3">Head decoration protein</fullName>
    </recommendedName>
</protein>
<dbReference type="AlphaFoldDB" id="A0A1L8CFT1"/>
<comment type="caution">
    <text evidence="1">The sequence shown here is derived from an EMBL/GenBank/DDBJ whole genome shotgun (WGS) entry which is preliminary data.</text>
</comment>